<dbReference type="AlphaFoldDB" id="A0A1D6HP84"/>
<name>A0A1D6HP84_MAIZE</name>
<gene>
    <name evidence="1" type="ORF">ZEAMMB73_Zm00001d018465</name>
</gene>
<protein>
    <submittedName>
        <fullName evidence="1">Uncharacterized protein</fullName>
    </submittedName>
</protein>
<proteinExistence type="predicted"/>
<reference evidence="1" key="1">
    <citation type="submission" date="2015-12" db="EMBL/GenBank/DDBJ databases">
        <title>Update maize B73 reference genome by single molecule sequencing technologies.</title>
        <authorList>
            <consortium name="Maize Genome Sequencing Project"/>
            <person name="Ware D."/>
        </authorList>
    </citation>
    <scope>NUCLEOTIDE SEQUENCE</scope>
    <source>
        <tissue evidence="1">Seedling</tissue>
    </source>
</reference>
<dbReference type="EMBL" id="CM000781">
    <property type="protein sequence ID" value="AQK76084.1"/>
    <property type="molecule type" value="Genomic_DNA"/>
</dbReference>
<evidence type="ECO:0000313" key="1">
    <source>
        <dbReference type="EMBL" id="AQK76084.1"/>
    </source>
</evidence>
<sequence length="87" mass="9498">RIVRSRLGKWGGHTRRWWPWRRSAVWCGVSSTSLSSPAAAPRPAPLLLGSPNISIRPSGGRSSSRRPAAVPLAPAEKDILDYARQSL</sequence>
<feature type="non-terminal residue" evidence="1">
    <location>
        <position position="1"/>
    </location>
</feature>
<organism evidence="1">
    <name type="scientific">Zea mays</name>
    <name type="common">Maize</name>
    <dbReference type="NCBI Taxonomy" id="4577"/>
    <lineage>
        <taxon>Eukaryota</taxon>
        <taxon>Viridiplantae</taxon>
        <taxon>Streptophyta</taxon>
        <taxon>Embryophyta</taxon>
        <taxon>Tracheophyta</taxon>
        <taxon>Spermatophyta</taxon>
        <taxon>Magnoliopsida</taxon>
        <taxon>Liliopsida</taxon>
        <taxon>Poales</taxon>
        <taxon>Poaceae</taxon>
        <taxon>PACMAD clade</taxon>
        <taxon>Panicoideae</taxon>
        <taxon>Andropogonodae</taxon>
        <taxon>Andropogoneae</taxon>
        <taxon>Tripsacinae</taxon>
        <taxon>Zea</taxon>
    </lineage>
</organism>
<accession>A0A1D6HP84</accession>